<keyword evidence="2" id="KW-1185">Reference proteome</keyword>
<dbReference type="EMBL" id="NEFY01000015">
    <property type="protein sequence ID" value="OZC35130.1"/>
    <property type="molecule type" value="Genomic_DNA"/>
</dbReference>
<evidence type="ECO:0000313" key="2">
    <source>
        <dbReference type="Proteomes" id="UP000216984"/>
    </source>
</evidence>
<dbReference type="Proteomes" id="UP000216984">
    <property type="component" value="Unassembled WGS sequence"/>
</dbReference>
<organism evidence="1 2">
    <name type="scientific">Marinobacter vinifirmus</name>
    <dbReference type="NCBI Taxonomy" id="355591"/>
    <lineage>
        <taxon>Bacteria</taxon>
        <taxon>Pseudomonadati</taxon>
        <taxon>Pseudomonadota</taxon>
        <taxon>Gammaproteobacteria</taxon>
        <taxon>Pseudomonadales</taxon>
        <taxon>Marinobacteraceae</taxon>
        <taxon>Marinobacter</taxon>
    </lineage>
</organism>
<sequence length="124" mass="14088">MIVDRVDAIARNTVSESARDATASLRSFLEQLSFPEVKAIYVIIQAGRNPSWLEETNAIEPLHINLSGIRPASEGKQSCIDFILPKTDQLQLYIARYIETCNQLRLDPFNELALLIRYETAQEH</sequence>
<accession>A0A7Z1DSD2</accession>
<dbReference type="AlphaFoldDB" id="A0A7Z1DSD2"/>
<comment type="caution">
    <text evidence="1">The sequence shown here is derived from an EMBL/GenBank/DDBJ whole genome shotgun (WGS) entry which is preliminary data.</text>
</comment>
<reference evidence="1 2" key="1">
    <citation type="submission" date="2017-06" db="EMBL/GenBank/DDBJ databases">
        <title>Draft genome sequence of the halophilic bacterium Marinobacter vinifirmus FB1.</title>
        <authorList>
            <person name="Stepanov V.G."/>
            <person name="Roberts D.J."/>
            <person name="Fox G.E."/>
        </authorList>
    </citation>
    <scope>NUCLEOTIDE SEQUENCE [LARGE SCALE GENOMIC DNA]</scope>
    <source>
        <strain evidence="1 2">FB1</strain>
    </source>
</reference>
<name>A0A7Z1DSD2_9GAMM</name>
<protein>
    <submittedName>
        <fullName evidence="1">Uncharacterized protein</fullName>
    </submittedName>
</protein>
<proteinExistence type="predicted"/>
<gene>
    <name evidence="1" type="ORF">B9Q17_06420</name>
</gene>
<evidence type="ECO:0000313" key="1">
    <source>
        <dbReference type="EMBL" id="OZC35130.1"/>
    </source>
</evidence>